<evidence type="ECO:0000256" key="3">
    <source>
        <dbReference type="PIRSR" id="PIRSR602124-1"/>
    </source>
</evidence>
<dbReference type="GO" id="GO:0046872">
    <property type="term" value="F:metal ion binding"/>
    <property type="evidence" value="ECO:0007669"/>
    <property type="project" value="UniProtKB-KW"/>
</dbReference>
<name>A0AAV0WDM9_9HEMI</name>
<proteinExistence type="predicted"/>
<dbReference type="PROSITE" id="PS51359">
    <property type="entry name" value="COX5B_2"/>
    <property type="match status" value="1"/>
</dbReference>
<dbReference type="GO" id="GO:0045277">
    <property type="term" value="C:respiratory chain complex IV"/>
    <property type="evidence" value="ECO:0007669"/>
    <property type="project" value="InterPro"/>
</dbReference>
<dbReference type="EMBL" id="CARXXK010000002">
    <property type="protein sequence ID" value="CAI6353975.1"/>
    <property type="molecule type" value="Genomic_DNA"/>
</dbReference>
<dbReference type="SUPFAM" id="SSF57802">
    <property type="entry name" value="Rubredoxin-like"/>
    <property type="match status" value="1"/>
</dbReference>
<dbReference type="InterPro" id="IPR002124">
    <property type="entry name" value="Cyt_c_oxidase_su5b"/>
</dbReference>
<dbReference type="CDD" id="cd00924">
    <property type="entry name" value="Cyt_c_Oxidase_Vb"/>
    <property type="match status" value="1"/>
</dbReference>
<organism evidence="4 5">
    <name type="scientific">Macrosiphum euphorbiae</name>
    <name type="common">potato aphid</name>
    <dbReference type="NCBI Taxonomy" id="13131"/>
    <lineage>
        <taxon>Eukaryota</taxon>
        <taxon>Metazoa</taxon>
        <taxon>Ecdysozoa</taxon>
        <taxon>Arthropoda</taxon>
        <taxon>Hexapoda</taxon>
        <taxon>Insecta</taxon>
        <taxon>Pterygota</taxon>
        <taxon>Neoptera</taxon>
        <taxon>Paraneoptera</taxon>
        <taxon>Hemiptera</taxon>
        <taxon>Sternorrhyncha</taxon>
        <taxon>Aphidomorpha</taxon>
        <taxon>Aphidoidea</taxon>
        <taxon>Aphididae</taxon>
        <taxon>Macrosiphini</taxon>
        <taxon>Macrosiphum</taxon>
    </lineage>
</organism>
<dbReference type="PANTHER" id="PTHR10122:SF0">
    <property type="entry name" value="CYTOCHROME C OXIDASE SUBUNIT 5B, ISOFORM A-RELATED"/>
    <property type="match status" value="1"/>
</dbReference>
<reference evidence="4 5" key="1">
    <citation type="submission" date="2023-01" db="EMBL/GenBank/DDBJ databases">
        <authorList>
            <person name="Whitehead M."/>
        </authorList>
    </citation>
    <scope>NUCLEOTIDE SEQUENCE [LARGE SCALE GENOMIC DNA]</scope>
</reference>
<sequence>MNSKLLALSSKIIFRNPSRMFAASSAKFTKVNDEGFPDPLDLATGIEKKEMLLRLAGNDDPYNLKAIKRGVGTCDKPTLVPSAFEARIIGCVCEEDASHVKWMWLYSGEPKRCYCGHWYKLEFKEALV</sequence>
<evidence type="ECO:0008006" key="6">
    <source>
        <dbReference type="Google" id="ProtNLM"/>
    </source>
</evidence>
<evidence type="ECO:0000256" key="2">
    <source>
        <dbReference type="ARBA" id="ARBA00022833"/>
    </source>
</evidence>
<dbReference type="AlphaFoldDB" id="A0AAV0WDM9"/>
<protein>
    <recommendedName>
        <fullName evidence="6">Cytochrome c oxidase subunit 5B, mitochondrial</fullName>
    </recommendedName>
</protein>
<dbReference type="GO" id="GO:0006123">
    <property type="term" value="P:mitochondrial electron transport, cytochrome c to oxygen"/>
    <property type="evidence" value="ECO:0007669"/>
    <property type="project" value="InterPro"/>
</dbReference>
<feature type="binding site" evidence="3">
    <location>
        <position position="113"/>
    </location>
    <ligand>
        <name>Zn(2+)</name>
        <dbReference type="ChEBI" id="CHEBI:29105"/>
    </ligand>
</feature>
<keyword evidence="5" id="KW-1185">Reference proteome</keyword>
<dbReference type="FunFam" id="2.60.11.10:FF:000004">
    <property type="entry name" value="Cytochrome c oxidase subunit 5B"/>
    <property type="match status" value="1"/>
</dbReference>
<keyword evidence="2 3" id="KW-0862">Zinc</keyword>
<evidence type="ECO:0000256" key="1">
    <source>
        <dbReference type="ARBA" id="ARBA00022723"/>
    </source>
</evidence>
<feature type="binding site" evidence="3">
    <location>
        <position position="91"/>
    </location>
    <ligand>
        <name>Zn(2+)</name>
        <dbReference type="ChEBI" id="CHEBI:29105"/>
    </ligand>
</feature>
<dbReference type="PANTHER" id="PTHR10122">
    <property type="entry name" value="CYTOCHROME C OXIDASE SUBUNIT 5B, MITOCHONDRIAL"/>
    <property type="match status" value="1"/>
</dbReference>
<comment type="caution">
    <text evidence="4">The sequence shown here is derived from an EMBL/GenBank/DDBJ whole genome shotgun (WGS) entry which is preliminary data.</text>
</comment>
<keyword evidence="1 3" id="KW-0479">Metal-binding</keyword>
<evidence type="ECO:0000313" key="5">
    <source>
        <dbReference type="Proteomes" id="UP001160148"/>
    </source>
</evidence>
<evidence type="ECO:0000313" key="4">
    <source>
        <dbReference type="EMBL" id="CAI6353975.1"/>
    </source>
</evidence>
<accession>A0AAV0WDM9</accession>
<dbReference type="GO" id="GO:0005740">
    <property type="term" value="C:mitochondrial envelope"/>
    <property type="evidence" value="ECO:0007669"/>
    <property type="project" value="InterPro"/>
</dbReference>
<feature type="binding site" evidence="3">
    <location>
        <position position="93"/>
    </location>
    <ligand>
        <name>Zn(2+)</name>
        <dbReference type="ChEBI" id="CHEBI:29105"/>
    </ligand>
</feature>
<dbReference type="Proteomes" id="UP001160148">
    <property type="component" value="Unassembled WGS sequence"/>
</dbReference>
<dbReference type="Gene3D" id="2.60.11.10">
    <property type="entry name" value="Cytochrome c oxidase, subunit Vb"/>
    <property type="match status" value="1"/>
</dbReference>
<dbReference type="Pfam" id="PF01215">
    <property type="entry name" value="COX5B"/>
    <property type="match status" value="1"/>
</dbReference>
<gene>
    <name evidence="4" type="ORF">MEUPH1_LOCUS10032</name>
</gene>
<feature type="binding site" evidence="3">
    <location>
        <position position="115"/>
    </location>
    <ligand>
        <name>Zn(2+)</name>
        <dbReference type="ChEBI" id="CHEBI:29105"/>
    </ligand>
</feature>
<dbReference type="InterPro" id="IPR036972">
    <property type="entry name" value="Cyt_c_oxidase_su5b_sf"/>
</dbReference>